<organism evidence="1 2">
    <name type="scientific">Coprinopsis cinerea (strain Okayama-7 / 130 / ATCC MYA-4618 / FGSC 9003)</name>
    <name type="common">Inky cap fungus</name>
    <name type="synonym">Hormographiella aspergillata</name>
    <dbReference type="NCBI Taxonomy" id="240176"/>
    <lineage>
        <taxon>Eukaryota</taxon>
        <taxon>Fungi</taxon>
        <taxon>Dikarya</taxon>
        <taxon>Basidiomycota</taxon>
        <taxon>Agaricomycotina</taxon>
        <taxon>Agaricomycetes</taxon>
        <taxon>Agaricomycetidae</taxon>
        <taxon>Agaricales</taxon>
        <taxon>Agaricineae</taxon>
        <taxon>Psathyrellaceae</taxon>
        <taxon>Coprinopsis</taxon>
    </lineage>
</organism>
<dbReference type="Proteomes" id="UP000001861">
    <property type="component" value="Unassembled WGS sequence"/>
</dbReference>
<dbReference type="SUPFAM" id="SSF52047">
    <property type="entry name" value="RNI-like"/>
    <property type="match status" value="1"/>
</dbReference>
<dbReference type="Gene3D" id="3.80.10.10">
    <property type="entry name" value="Ribonuclease Inhibitor"/>
    <property type="match status" value="1"/>
</dbReference>
<gene>
    <name evidence="1" type="ORF">CC1G_05025</name>
</gene>
<evidence type="ECO:0000313" key="1">
    <source>
        <dbReference type="EMBL" id="EAU85808.1"/>
    </source>
</evidence>
<protein>
    <recommendedName>
        <fullName evidence="3">F-box domain-containing protein</fullName>
    </recommendedName>
</protein>
<dbReference type="KEGG" id="cci:CC1G_05025"/>
<dbReference type="InterPro" id="IPR032675">
    <property type="entry name" value="LRR_dom_sf"/>
</dbReference>
<keyword evidence="2" id="KW-1185">Reference proteome</keyword>
<dbReference type="eggNOG" id="ENOG502RMJ7">
    <property type="taxonomic scope" value="Eukaryota"/>
</dbReference>
<dbReference type="VEuPathDB" id="FungiDB:CC1G_05025"/>
<dbReference type="RefSeq" id="XP_001836032.1">
    <property type="nucleotide sequence ID" value="XM_001835980.1"/>
</dbReference>
<dbReference type="GeneID" id="6012572"/>
<comment type="caution">
    <text evidence="1">The sequence shown here is derived from an EMBL/GenBank/DDBJ whole genome shotgun (WGS) entry which is preliminary data.</text>
</comment>
<sequence length="344" mass="39085">MSPSNGGDLKWLVPCIVLVPLVYTYLISRLTISVSHTPQLPSTPTPERINQARQRRQALQQLETKKRHLSRKPFPLLKLPVELRILVVQHCASSPETFSSLLLVSRHVQHLAYTSCLPLLPIRLIDEHQIMSFSLFLEQKPSLSGLVHHLWVTPLQEPCVTTAVGIVKRCTNLTSLACTGRMLQDSVTSAFRGYRLHHTRLRELTLLYTSDANWANILHSQSTISFFQRLTHLRLVGDRVPAGIKFPNLVQISFAYNAMQTLGHELLEDKEAYPRLQSVALVRERTHLGSSVRIWRKPNPDPAHTDKNVVSNVFVYEIPAQWTELNMWCDNALGKGFWQLCAAT</sequence>
<dbReference type="AlphaFoldDB" id="A8NSK5"/>
<proteinExistence type="predicted"/>
<evidence type="ECO:0008006" key="3">
    <source>
        <dbReference type="Google" id="ProtNLM"/>
    </source>
</evidence>
<accession>A8NSK5</accession>
<dbReference type="EMBL" id="AACS02000008">
    <property type="protein sequence ID" value="EAU85808.1"/>
    <property type="molecule type" value="Genomic_DNA"/>
</dbReference>
<dbReference type="InParanoid" id="A8NSK5"/>
<reference evidence="1 2" key="1">
    <citation type="journal article" date="2010" name="Proc. Natl. Acad. Sci. U.S.A.">
        <title>Insights into evolution of multicellular fungi from the assembled chromosomes of the mushroom Coprinopsis cinerea (Coprinus cinereus).</title>
        <authorList>
            <person name="Stajich J.E."/>
            <person name="Wilke S.K."/>
            <person name="Ahren D."/>
            <person name="Au C.H."/>
            <person name="Birren B.W."/>
            <person name="Borodovsky M."/>
            <person name="Burns C."/>
            <person name="Canback B."/>
            <person name="Casselton L.A."/>
            <person name="Cheng C.K."/>
            <person name="Deng J."/>
            <person name="Dietrich F.S."/>
            <person name="Fargo D.C."/>
            <person name="Farman M.L."/>
            <person name="Gathman A.C."/>
            <person name="Goldberg J."/>
            <person name="Guigo R."/>
            <person name="Hoegger P.J."/>
            <person name="Hooker J.B."/>
            <person name="Huggins A."/>
            <person name="James T.Y."/>
            <person name="Kamada T."/>
            <person name="Kilaru S."/>
            <person name="Kodira C."/>
            <person name="Kues U."/>
            <person name="Kupfer D."/>
            <person name="Kwan H.S."/>
            <person name="Lomsadze A."/>
            <person name="Li W."/>
            <person name="Lilly W.W."/>
            <person name="Ma L.J."/>
            <person name="Mackey A.J."/>
            <person name="Manning G."/>
            <person name="Martin F."/>
            <person name="Muraguchi H."/>
            <person name="Natvig D.O."/>
            <person name="Palmerini H."/>
            <person name="Ramesh M.A."/>
            <person name="Rehmeyer C.J."/>
            <person name="Roe B.A."/>
            <person name="Shenoy N."/>
            <person name="Stanke M."/>
            <person name="Ter-Hovhannisyan V."/>
            <person name="Tunlid A."/>
            <person name="Velagapudi R."/>
            <person name="Vision T.J."/>
            <person name="Zeng Q."/>
            <person name="Zolan M.E."/>
            <person name="Pukkila P.J."/>
        </authorList>
    </citation>
    <scope>NUCLEOTIDE SEQUENCE [LARGE SCALE GENOMIC DNA]</scope>
    <source>
        <strain evidence="2">Okayama-7 / 130 / ATCC MYA-4618 / FGSC 9003</strain>
    </source>
</reference>
<name>A8NSK5_COPC7</name>
<dbReference type="OrthoDB" id="2963292at2759"/>
<evidence type="ECO:0000313" key="2">
    <source>
        <dbReference type="Proteomes" id="UP000001861"/>
    </source>
</evidence>
<dbReference type="OMA" id="CAGAYST"/>